<accession>Q55DH4</accession>
<dbReference type="InterPro" id="IPR000210">
    <property type="entry name" value="BTB/POZ_dom"/>
</dbReference>
<dbReference type="Proteomes" id="UP000002195">
    <property type="component" value="Unassembled WGS sequence"/>
</dbReference>
<dbReference type="SMART" id="SM00225">
    <property type="entry name" value="BTB"/>
    <property type="match status" value="1"/>
</dbReference>
<dbReference type="GeneID" id="8617108"/>
<dbReference type="PROSITE" id="PS50097">
    <property type="entry name" value="BTB"/>
    <property type="match status" value="1"/>
</dbReference>
<dbReference type="InterPro" id="IPR013761">
    <property type="entry name" value="SAM/pointed_sf"/>
</dbReference>
<proteinExistence type="predicted"/>
<dbReference type="KEGG" id="ddi:DDB_G0270596"/>
<comment type="caution">
    <text evidence="4">The sequence shown here is derived from an EMBL/GenBank/DDBJ whole genome shotgun (WGS) entry which is preliminary data.</text>
</comment>
<dbReference type="OMA" id="WKINSEN"/>
<dbReference type="SUPFAM" id="SSF54695">
    <property type="entry name" value="POZ domain"/>
    <property type="match status" value="1"/>
</dbReference>
<dbReference type="RefSeq" id="XP_646157.1">
    <property type="nucleotide sequence ID" value="XM_641065.1"/>
</dbReference>
<protein>
    <recommendedName>
        <fullName evidence="3">BTB domain-containing protein</fullName>
    </recommendedName>
</protein>
<evidence type="ECO:0000256" key="2">
    <source>
        <dbReference type="SAM" id="MobiDB-lite"/>
    </source>
</evidence>
<dbReference type="SUPFAM" id="SSF47769">
    <property type="entry name" value="SAM/Pointed domain"/>
    <property type="match status" value="1"/>
</dbReference>
<organism evidence="4 5">
    <name type="scientific">Dictyostelium discoideum</name>
    <name type="common">Social amoeba</name>
    <dbReference type="NCBI Taxonomy" id="44689"/>
    <lineage>
        <taxon>Eukaryota</taxon>
        <taxon>Amoebozoa</taxon>
        <taxon>Evosea</taxon>
        <taxon>Eumycetozoa</taxon>
        <taxon>Dictyostelia</taxon>
        <taxon>Dictyosteliales</taxon>
        <taxon>Dictyosteliaceae</taxon>
        <taxon>Dictyostelium</taxon>
    </lineage>
</organism>
<dbReference type="Gene3D" id="1.10.150.50">
    <property type="entry name" value="Transcription Factor, Ets-1"/>
    <property type="match status" value="1"/>
</dbReference>
<dbReference type="CDD" id="cd18186">
    <property type="entry name" value="BTB_POZ_ZBTB_KLHL-like"/>
    <property type="match status" value="1"/>
</dbReference>
<dbReference type="HOGENOM" id="CLU_432416_0_0_1"/>
<evidence type="ECO:0000313" key="5">
    <source>
        <dbReference type="Proteomes" id="UP000002195"/>
    </source>
</evidence>
<dbReference type="Gene3D" id="3.30.710.10">
    <property type="entry name" value="Potassium Channel Kv1.1, Chain A"/>
    <property type="match status" value="1"/>
</dbReference>
<feature type="domain" description="BTB" evidence="3">
    <location>
        <begin position="499"/>
        <end position="570"/>
    </location>
</feature>
<dbReference type="InterPro" id="IPR011333">
    <property type="entry name" value="SKP1/BTB/POZ_sf"/>
</dbReference>
<evidence type="ECO:0000256" key="1">
    <source>
        <dbReference type="SAM" id="Coils"/>
    </source>
</evidence>
<feature type="compositionally biased region" description="Low complexity" evidence="2">
    <location>
        <begin position="301"/>
        <end position="312"/>
    </location>
</feature>
<keyword evidence="5" id="KW-1185">Reference proteome</keyword>
<evidence type="ECO:0000259" key="3">
    <source>
        <dbReference type="PROSITE" id="PS50097"/>
    </source>
</evidence>
<evidence type="ECO:0000313" key="4">
    <source>
        <dbReference type="EMBL" id="EAL72648.1"/>
    </source>
</evidence>
<dbReference type="InParanoid" id="Q55DH4"/>
<dbReference type="FunCoup" id="Q55DH4">
    <property type="interactions" value="161"/>
</dbReference>
<name>Q55DH4_DICDI</name>
<feature type="coiled-coil region" evidence="1">
    <location>
        <begin position="50"/>
        <end position="80"/>
    </location>
</feature>
<keyword evidence="1" id="KW-0175">Coiled coil</keyword>
<feature type="region of interest" description="Disordered" evidence="2">
    <location>
        <begin position="284"/>
        <end position="320"/>
    </location>
</feature>
<dbReference type="PaxDb" id="44689-DDB0201799"/>
<gene>
    <name evidence="4" type="ORF">DDB_G0270596</name>
</gene>
<dbReference type="Pfam" id="PF00651">
    <property type="entry name" value="BTB"/>
    <property type="match status" value="1"/>
</dbReference>
<dbReference type="VEuPathDB" id="AmoebaDB:DDB_G0270596"/>
<reference evidence="4 5" key="1">
    <citation type="journal article" date="2005" name="Nature">
        <title>The genome of the social amoeba Dictyostelium discoideum.</title>
        <authorList>
            <consortium name="The Dictyostelium discoideum Sequencing Consortium"/>
            <person name="Eichinger L."/>
            <person name="Pachebat J.A."/>
            <person name="Glockner G."/>
            <person name="Rajandream M.A."/>
            <person name="Sucgang R."/>
            <person name="Berriman M."/>
            <person name="Song J."/>
            <person name="Olsen R."/>
            <person name="Szafranski K."/>
            <person name="Xu Q."/>
            <person name="Tunggal B."/>
            <person name="Kummerfeld S."/>
            <person name="Madera M."/>
            <person name="Konfortov B.A."/>
            <person name="Rivero F."/>
            <person name="Bankier A.T."/>
            <person name="Lehmann R."/>
            <person name="Hamlin N."/>
            <person name="Davies R."/>
            <person name="Gaudet P."/>
            <person name="Fey P."/>
            <person name="Pilcher K."/>
            <person name="Chen G."/>
            <person name="Saunders D."/>
            <person name="Sodergren E."/>
            <person name="Davis P."/>
            <person name="Kerhornou A."/>
            <person name="Nie X."/>
            <person name="Hall N."/>
            <person name="Anjard C."/>
            <person name="Hemphill L."/>
            <person name="Bason N."/>
            <person name="Farbrother P."/>
            <person name="Desany B."/>
            <person name="Just E."/>
            <person name="Morio T."/>
            <person name="Rost R."/>
            <person name="Churcher C."/>
            <person name="Cooper J."/>
            <person name="Haydock S."/>
            <person name="van Driessche N."/>
            <person name="Cronin A."/>
            <person name="Goodhead I."/>
            <person name="Muzny D."/>
            <person name="Mourier T."/>
            <person name="Pain A."/>
            <person name="Lu M."/>
            <person name="Harper D."/>
            <person name="Lindsay R."/>
            <person name="Hauser H."/>
            <person name="James K."/>
            <person name="Quiles M."/>
            <person name="Madan Babu M."/>
            <person name="Saito T."/>
            <person name="Buchrieser C."/>
            <person name="Wardroper A."/>
            <person name="Felder M."/>
            <person name="Thangavelu M."/>
            <person name="Johnson D."/>
            <person name="Knights A."/>
            <person name="Loulseged H."/>
            <person name="Mungall K."/>
            <person name="Oliver K."/>
            <person name="Price C."/>
            <person name="Quail M.A."/>
            <person name="Urushihara H."/>
            <person name="Hernandez J."/>
            <person name="Rabbinowitsch E."/>
            <person name="Steffen D."/>
            <person name="Sanders M."/>
            <person name="Ma J."/>
            <person name="Kohara Y."/>
            <person name="Sharp S."/>
            <person name="Simmonds M."/>
            <person name="Spiegler S."/>
            <person name="Tivey A."/>
            <person name="Sugano S."/>
            <person name="White B."/>
            <person name="Walker D."/>
            <person name="Woodward J."/>
            <person name="Winckler T."/>
            <person name="Tanaka Y."/>
            <person name="Shaulsky G."/>
            <person name="Schleicher M."/>
            <person name="Weinstock G."/>
            <person name="Rosenthal A."/>
            <person name="Cox E.C."/>
            <person name="Chisholm R.L."/>
            <person name="Gibbs R."/>
            <person name="Loomis W.F."/>
            <person name="Platzer M."/>
            <person name="Kay R.R."/>
            <person name="Williams J."/>
            <person name="Dear P.H."/>
            <person name="Noegel A.A."/>
            <person name="Barrell B."/>
            <person name="Kuspa A."/>
        </authorList>
    </citation>
    <scope>NUCLEOTIDE SEQUENCE [LARGE SCALE GENOMIC DNA]</scope>
    <source>
        <strain evidence="4 5">AX4</strain>
    </source>
</reference>
<dbReference type="AlphaFoldDB" id="Q55DH4"/>
<dbReference type="EMBL" id="AAFI02000005">
    <property type="protein sequence ID" value="EAL72648.1"/>
    <property type="molecule type" value="Genomic_DNA"/>
</dbReference>
<feature type="compositionally biased region" description="Acidic residues" evidence="2">
    <location>
        <begin position="285"/>
        <end position="300"/>
    </location>
</feature>
<dbReference type="dictyBase" id="DDB_G0270596"/>
<sequence length="642" mass="76806">MEVIKNDLEYKVKINNKDIVPLYMLEIDIDNLTAKEIEFKRPISYHEFSYDTKSNQYKSIKNKKKEKEEKEKEEHDEKAIIIIKNQYLYSSNLKYKYETGWEMCYIGRDNHSRGIAIWSWEFDPRLEITNLFINMLFMTFDPNSIINWYISTKSNEAILKESFKRMDSHEVYSIITDQLNFTLLPLNLPTTPIHFDKKLDLTDYLKLNNKNNNNNNVTRFFLACVMENNKNDRTQLFRCKSSNYFKKFGTSNTNPNQHPDPIYDYPFTIHFNLSQKSTITNQLIGDEEEEGEEEEEEEQDNIYNNNNNNNNNHSEDCRQNNNNKFNQLNNFYYFNEEDESIELIRKIKLSKIHKWDNERVLQWLFDIQVYSLIRLFKELRIDGIKLLTFQIELLPISFTENNIEKLKFIKELSKLLLISGQRNEILLKSIEEEEEQQQQQQRFTKFQHQYNQSKSTILSLKSNLIQNKKLIRKIKIRNKNKDNNNKEEEIKLLNDENTSNCQLIIQGRIFKAHKEILIKSSEYFKTILTCESFEESTNGVINFECDIDLTSESLRIILELIYMQTNDIQLEFLKNLGLNQLKSTLILSDRFLLVDSVCKLSQLIENFIIWKINSENIKLINNLFDFNQKIFFFTNFILQYNK</sequence>